<dbReference type="EMBL" id="JAOYOD010000001">
    <property type="protein sequence ID" value="MCV9385126.1"/>
    <property type="molecule type" value="Genomic_DNA"/>
</dbReference>
<dbReference type="Pfam" id="PF15071">
    <property type="entry name" value="TMEM220"/>
    <property type="match status" value="1"/>
</dbReference>
<dbReference type="RefSeq" id="WP_264135921.1">
    <property type="nucleotide sequence ID" value="NZ_JAOYOD010000001.1"/>
</dbReference>
<name>A0ABT3CNJ1_9BACT</name>
<keyword evidence="3" id="KW-1185">Reference proteome</keyword>
<dbReference type="InterPro" id="IPR029377">
    <property type="entry name" value="TMEM220"/>
</dbReference>
<feature type="transmembrane region" description="Helical" evidence="1">
    <location>
        <begin position="53"/>
        <end position="73"/>
    </location>
</feature>
<keyword evidence="1" id="KW-0472">Membrane</keyword>
<evidence type="ECO:0000313" key="2">
    <source>
        <dbReference type="EMBL" id="MCV9385126.1"/>
    </source>
</evidence>
<sequence>MKTKIFSGIYALIFAAFTYLQLNDPDPVIWVAIYGAVAFASLLRVVEVYHQIVFLTLTIVLAGYSLLYIPGFFEYLMQPNKNEIVGEMVYKKPYIEETREFIGLLMASAANFHQFKMKG</sequence>
<organism evidence="2 3">
    <name type="scientific">Reichenbachiella ulvae</name>
    <dbReference type="NCBI Taxonomy" id="2980104"/>
    <lineage>
        <taxon>Bacteria</taxon>
        <taxon>Pseudomonadati</taxon>
        <taxon>Bacteroidota</taxon>
        <taxon>Cytophagia</taxon>
        <taxon>Cytophagales</taxon>
        <taxon>Reichenbachiellaceae</taxon>
        <taxon>Reichenbachiella</taxon>
    </lineage>
</organism>
<feature type="transmembrane region" description="Helical" evidence="1">
    <location>
        <begin position="28"/>
        <end position="46"/>
    </location>
</feature>
<gene>
    <name evidence="2" type="ORF">N7U62_00545</name>
</gene>
<comment type="caution">
    <text evidence="2">The sequence shown here is derived from an EMBL/GenBank/DDBJ whole genome shotgun (WGS) entry which is preliminary data.</text>
</comment>
<protein>
    <submittedName>
        <fullName evidence="2">Transmembrane 220 family protein</fullName>
    </submittedName>
</protein>
<evidence type="ECO:0000313" key="3">
    <source>
        <dbReference type="Proteomes" id="UP001300692"/>
    </source>
</evidence>
<keyword evidence="1 2" id="KW-0812">Transmembrane</keyword>
<accession>A0ABT3CNJ1</accession>
<proteinExistence type="predicted"/>
<dbReference type="Proteomes" id="UP001300692">
    <property type="component" value="Unassembled WGS sequence"/>
</dbReference>
<reference evidence="2 3" key="1">
    <citation type="submission" date="2022-10" db="EMBL/GenBank/DDBJ databases">
        <title>Comparative genomics and taxonomic characterization of three novel marine species of genus Reichenbachiella exhibiting antioxidant and polysaccharide degradation activities.</title>
        <authorList>
            <person name="Muhammad N."/>
            <person name="Lee Y.-J."/>
            <person name="Ko J."/>
            <person name="Kim S.-G."/>
        </authorList>
    </citation>
    <scope>NUCLEOTIDE SEQUENCE [LARGE SCALE GENOMIC DNA]</scope>
    <source>
        <strain evidence="2 3">ABR2-5</strain>
    </source>
</reference>
<evidence type="ECO:0000256" key="1">
    <source>
        <dbReference type="SAM" id="Phobius"/>
    </source>
</evidence>
<keyword evidence="1" id="KW-1133">Transmembrane helix</keyword>
<feature type="transmembrane region" description="Helical" evidence="1">
    <location>
        <begin position="5"/>
        <end position="22"/>
    </location>
</feature>